<evidence type="ECO:0000256" key="1">
    <source>
        <dbReference type="ARBA" id="ARBA00006426"/>
    </source>
</evidence>
<dbReference type="Gene3D" id="2.30.39.10">
    <property type="entry name" value="Alpha-1-antitrypsin, domain 1"/>
    <property type="match status" value="1"/>
</dbReference>
<accession>A0A3Q0HK05</accession>
<dbReference type="FunCoup" id="A0A3Q0HK05">
    <property type="interactions" value="9"/>
</dbReference>
<dbReference type="RefSeq" id="XP_025070865.1">
    <property type="nucleotide sequence ID" value="XM_025215080.1"/>
</dbReference>
<dbReference type="InterPro" id="IPR023795">
    <property type="entry name" value="Serpin_CS"/>
</dbReference>
<dbReference type="CDD" id="cd19956">
    <property type="entry name" value="serpinB"/>
    <property type="match status" value="1"/>
</dbReference>
<reference evidence="4" key="1">
    <citation type="submission" date="2025-08" db="UniProtKB">
        <authorList>
            <consortium name="RefSeq"/>
        </authorList>
    </citation>
    <scope>IDENTIFICATION</scope>
</reference>
<dbReference type="GO" id="GO:0004867">
    <property type="term" value="F:serine-type endopeptidase inhibitor activity"/>
    <property type="evidence" value="ECO:0007669"/>
    <property type="project" value="InterPro"/>
</dbReference>
<dbReference type="InterPro" id="IPR042185">
    <property type="entry name" value="Serpin_sf_2"/>
</dbReference>
<comment type="similarity">
    <text evidence="1">Belongs to the serpin family. Ov-serpin subfamily.</text>
</comment>
<dbReference type="InterPro" id="IPR023796">
    <property type="entry name" value="Serpin_dom"/>
</dbReference>
<name>A0A3Q0HK05_ALLSI</name>
<dbReference type="STRING" id="38654.A0A3Q0HK05"/>
<keyword evidence="3" id="KW-1185">Reference proteome</keyword>
<dbReference type="AlphaFoldDB" id="A0A3Q0HK05"/>
<dbReference type="Gene3D" id="3.30.497.10">
    <property type="entry name" value="Antithrombin, subunit I, domain 2"/>
    <property type="match status" value="1"/>
</dbReference>
<protein>
    <submittedName>
        <fullName evidence="4">Ovalbumin-like isoform X1</fullName>
    </submittedName>
</protein>
<dbReference type="InterPro" id="IPR042178">
    <property type="entry name" value="Serpin_sf_1"/>
</dbReference>
<dbReference type="Proteomes" id="UP000189705">
    <property type="component" value="Unplaced"/>
</dbReference>
<dbReference type="InParanoid" id="A0A3Q0HK05"/>
<dbReference type="GeneID" id="102378157"/>
<dbReference type="SUPFAM" id="SSF56574">
    <property type="entry name" value="Serpins"/>
    <property type="match status" value="1"/>
</dbReference>
<dbReference type="FunFam" id="3.30.497.10:FF:000001">
    <property type="entry name" value="Serine protease inhibitor"/>
    <property type="match status" value="1"/>
</dbReference>
<evidence type="ECO:0000313" key="3">
    <source>
        <dbReference type="Proteomes" id="UP000189705"/>
    </source>
</evidence>
<dbReference type="Pfam" id="PF00079">
    <property type="entry name" value="Serpin"/>
    <property type="match status" value="1"/>
</dbReference>
<evidence type="ECO:0000259" key="2">
    <source>
        <dbReference type="SMART" id="SM00093"/>
    </source>
</evidence>
<dbReference type="FunFam" id="2.30.39.10:FF:000001">
    <property type="entry name" value="Serpin family B member 2"/>
    <property type="match status" value="1"/>
</dbReference>
<feature type="domain" description="Serpin" evidence="2">
    <location>
        <begin position="138"/>
        <end position="513"/>
    </location>
</feature>
<evidence type="ECO:0000313" key="4">
    <source>
        <dbReference type="RefSeq" id="XP_025070865.1"/>
    </source>
</evidence>
<dbReference type="GO" id="GO:0005615">
    <property type="term" value="C:extracellular space"/>
    <property type="evidence" value="ECO:0007669"/>
    <property type="project" value="InterPro"/>
</dbReference>
<organism evidence="3 4">
    <name type="scientific">Alligator sinensis</name>
    <name type="common">Chinese alligator</name>
    <dbReference type="NCBI Taxonomy" id="38654"/>
    <lineage>
        <taxon>Eukaryota</taxon>
        <taxon>Metazoa</taxon>
        <taxon>Chordata</taxon>
        <taxon>Craniata</taxon>
        <taxon>Vertebrata</taxon>
        <taxon>Euteleostomi</taxon>
        <taxon>Archelosauria</taxon>
        <taxon>Archosauria</taxon>
        <taxon>Crocodylia</taxon>
        <taxon>Alligatoridae</taxon>
        <taxon>Alligatorinae</taxon>
        <taxon>Alligator</taxon>
    </lineage>
</organism>
<sequence length="513" mass="58175">MDSHPEGKKKCGSIYFARFSASFVSTNHKDKMLKNQTKWLQQVVSRCLCICFQRLLTENILLFEKRRTAKSELDPTQWLQHSKGQHVKRKMGVLESRGYILLQEDQIASPHSFISASHKEYSDFTMGSISAANSDFCFDLFRVLKPSHTNANILYSPLNILSALAMVYLGAKGNTASQMEKVLHFDEVTGLKSRLVKKCGDPEDIHFKFKQLLSEINAPNANYTLRIANRLYADKTYSILPQYLQCTKRMYQACLESVNFKTAAEETRIIINSWVENKTNGLIKDLFGPGSIGASTAMILVNAIYFKGNWSNKFEEKHTEEMPFTINQQETKPVQMMHQIGFFKIASIESEKIQILELPYANGEMSMIILLPNDISDLDQLENTINSDKLTSWMSSTNMEERKVEVHLPQMKFVEQYSLASVLSSLGMTDLFTQLADLSGISKGRNLKVSEVIHKSYVEVNEEGTEAAASTGVTGEVTSLVPLIEFKANHPFLFFIRHKKTNLILFYGRFSAP</sequence>
<gene>
    <name evidence="4" type="primary">LOC102378157</name>
</gene>
<dbReference type="InterPro" id="IPR000215">
    <property type="entry name" value="Serpin_fam"/>
</dbReference>
<dbReference type="PANTHER" id="PTHR11461">
    <property type="entry name" value="SERINE PROTEASE INHIBITOR, SERPIN"/>
    <property type="match status" value="1"/>
</dbReference>
<proteinExistence type="inferred from homology"/>
<dbReference type="PANTHER" id="PTHR11461:SF186">
    <property type="entry name" value="SERPIN B4"/>
    <property type="match status" value="1"/>
</dbReference>
<dbReference type="InterPro" id="IPR036186">
    <property type="entry name" value="Serpin_sf"/>
</dbReference>
<dbReference type="SMART" id="SM00093">
    <property type="entry name" value="SERPIN"/>
    <property type="match status" value="1"/>
</dbReference>
<dbReference type="KEGG" id="asn:102378157"/>
<dbReference type="PROSITE" id="PS00284">
    <property type="entry name" value="SERPIN"/>
    <property type="match status" value="1"/>
</dbReference>